<keyword evidence="1" id="KW-0378">Hydrolase</keyword>
<dbReference type="PIR" id="I40094">
    <property type="entry name" value="I40094"/>
</dbReference>
<dbReference type="AlphaFoldDB" id="Q44954"/>
<feature type="non-terminal residue" evidence="1">
    <location>
        <position position="1"/>
    </location>
</feature>
<proteinExistence type="predicted"/>
<sequence>IAVAPLGVFADFERVVHVVRRVGEAFCGGVGQLSVQVVAGQAFKSSVNHVKRIGVNRNAGVHGRRFAVDAPAQHHRFCLCRLCRCGG</sequence>
<reference evidence="1" key="2">
    <citation type="submission" date="1992-07" db="EMBL/GenBank/DDBJ databases">
        <authorList>
            <person name="Sorokin A.V."/>
        </authorList>
    </citation>
    <scope>NUCLEOTIDE SEQUENCE</scope>
    <source>
        <strain evidence="1">7882</strain>
    </source>
</reference>
<keyword evidence="1" id="KW-0645">Protease</keyword>
<name>Q44954_BREBE</name>
<dbReference type="GO" id="GO:0006508">
    <property type="term" value="P:proteolysis"/>
    <property type="evidence" value="ECO:0007669"/>
    <property type="project" value="UniProtKB-KW"/>
</dbReference>
<reference evidence="1" key="1">
    <citation type="journal article" date="1990" name="Dokl. Biochem.">
        <title>Structure of the metalloprotease gene in Bacillus brevis.</title>
        <authorList>
            <person name="Avakov A.S."/>
            <person name="Bolotin A.P."/>
            <person name="Sorokin A.V."/>
        </authorList>
    </citation>
    <scope>NUCLEOTIDE SEQUENCE</scope>
    <source>
        <strain evidence="1">7882</strain>
    </source>
</reference>
<protein>
    <submittedName>
        <fullName evidence="1">Neutral protease</fullName>
    </submittedName>
</protein>
<accession>Q44954</accession>
<evidence type="ECO:0000313" key="1">
    <source>
        <dbReference type="EMBL" id="CAA43587.1"/>
    </source>
</evidence>
<organism evidence="1">
    <name type="scientific">Brevibacillus brevis</name>
    <name type="common">Bacillus brevis</name>
    <dbReference type="NCBI Taxonomy" id="1393"/>
    <lineage>
        <taxon>Bacteria</taxon>
        <taxon>Bacillati</taxon>
        <taxon>Bacillota</taxon>
        <taxon>Bacilli</taxon>
        <taxon>Bacillales</taxon>
        <taxon>Paenibacillaceae</taxon>
        <taxon>Brevibacillus</taxon>
    </lineage>
</organism>
<dbReference type="EMBL" id="X61286">
    <property type="protein sequence ID" value="CAA43587.1"/>
    <property type="molecule type" value="Genomic_DNA"/>
</dbReference>
<dbReference type="GO" id="GO:0008233">
    <property type="term" value="F:peptidase activity"/>
    <property type="evidence" value="ECO:0007669"/>
    <property type="project" value="UniProtKB-KW"/>
</dbReference>